<dbReference type="Gene3D" id="4.10.410.20">
    <property type="match status" value="1"/>
</dbReference>
<dbReference type="PROSITE" id="PS50958">
    <property type="entry name" value="SMB_2"/>
    <property type="match status" value="1"/>
</dbReference>
<evidence type="ECO:0000313" key="5">
    <source>
        <dbReference type="EMBL" id="GFS19067.1"/>
    </source>
</evidence>
<feature type="region of interest" description="Disordered" evidence="2">
    <location>
        <begin position="269"/>
        <end position="303"/>
    </location>
</feature>
<dbReference type="Pfam" id="PF01033">
    <property type="entry name" value="Somatomedin_B"/>
    <property type="match status" value="1"/>
</dbReference>
<dbReference type="AlphaFoldDB" id="A0AAV4J8D5"/>
<keyword evidence="3" id="KW-1133">Transmembrane helix</keyword>
<keyword evidence="1" id="KW-1015">Disulfide bond</keyword>
<accession>A0AAV4J8D5</accession>
<evidence type="ECO:0000256" key="2">
    <source>
        <dbReference type="SAM" id="MobiDB-lite"/>
    </source>
</evidence>
<dbReference type="InterPro" id="IPR036024">
    <property type="entry name" value="Somatomedin_B-like_dom_sf"/>
</dbReference>
<organism evidence="5 6">
    <name type="scientific">Elysia marginata</name>
    <dbReference type="NCBI Taxonomy" id="1093978"/>
    <lineage>
        <taxon>Eukaryota</taxon>
        <taxon>Metazoa</taxon>
        <taxon>Spiralia</taxon>
        <taxon>Lophotrochozoa</taxon>
        <taxon>Mollusca</taxon>
        <taxon>Gastropoda</taxon>
        <taxon>Heterobranchia</taxon>
        <taxon>Euthyneura</taxon>
        <taxon>Panpulmonata</taxon>
        <taxon>Sacoglossa</taxon>
        <taxon>Placobranchoidea</taxon>
        <taxon>Plakobranchidae</taxon>
        <taxon>Elysia</taxon>
    </lineage>
</organism>
<protein>
    <recommendedName>
        <fullName evidence="4">SMB domain-containing protein</fullName>
    </recommendedName>
</protein>
<evidence type="ECO:0000259" key="4">
    <source>
        <dbReference type="PROSITE" id="PS50958"/>
    </source>
</evidence>
<comment type="caution">
    <text evidence="5">The sequence shown here is derived from an EMBL/GenBank/DDBJ whole genome shotgun (WGS) entry which is preliminary data.</text>
</comment>
<dbReference type="SUPFAM" id="SSF90188">
    <property type="entry name" value="Somatomedin B domain"/>
    <property type="match status" value="1"/>
</dbReference>
<keyword evidence="6" id="KW-1185">Reference proteome</keyword>
<keyword evidence="3" id="KW-0812">Transmembrane</keyword>
<reference evidence="5 6" key="1">
    <citation type="journal article" date="2021" name="Elife">
        <title>Chloroplast acquisition without the gene transfer in kleptoplastic sea slugs, Plakobranchus ocellatus.</title>
        <authorList>
            <person name="Maeda T."/>
            <person name="Takahashi S."/>
            <person name="Yoshida T."/>
            <person name="Shimamura S."/>
            <person name="Takaki Y."/>
            <person name="Nagai Y."/>
            <person name="Toyoda A."/>
            <person name="Suzuki Y."/>
            <person name="Arimoto A."/>
            <person name="Ishii H."/>
            <person name="Satoh N."/>
            <person name="Nishiyama T."/>
            <person name="Hasebe M."/>
            <person name="Maruyama T."/>
            <person name="Minagawa J."/>
            <person name="Obokata J."/>
            <person name="Shigenobu S."/>
        </authorList>
    </citation>
    <scope>NUCLEOTIDE SEQUENCE [LARGE SCALE GENOMIC DNA]</scope>
</reference>
<keyword evidence="3" id="KW-0472">Membrane</keyword>
<feature type="transmembrane region" description="Helical" evidence="3">
    <location>
        <begin position="589"/>
        <end position="609"/>
    </location>
</feature>
<gene>
    <name evidence="5" type="ORF">ElyMa_005022200</name>
</gene>
<name>A0AAV4J8D5_9GAST</name>
<evidence type="ECO:0000256" key="1">
    <source>
        <dbReference type="ARBA" id="ARBA00023157"/>
    </source>
</evidence>
<feature type="compositionally biased region" description="Low complexity" evidence="2">
    <location>
        <begin position="277"/>
        <end position="300"/>
    </location>
</feature>
<proteinExistence type="predicted"/>
<evidence type="ECO:0000313" key="6">
    <source>
        <dbReference type="Proteomes" id="UP000762676"/>
    </source>
</evidence>
<sequence length="611" mass="67698">MVKFWGKRKRPKLLQKLFWRWIFIWTSLFSIFPNCGQSIRLIHSPSRNSLPATKISPDSLTTPNISSDSLTATNMSRSLLPNFNTSMNSLPTSSVSPNGLTASTMNVSGLGSVDSFSYDDSTNSRTNRSANLLKNSSKVFSDLIFQPDHLFTGNSETTTQADILEESPASDNPISCIGRCGDNLSFPCSCTDVCVVNGNCCPDMANHCHSSFESGSSRFRHLLDAIVECSSMTSTFMVVSCPNHPNSKADKVVKANSLAKEDMADRTVLSNSMLKRSGSPTLSTLPSLTGPPNKSSSNSSEPVQELIRGGRKFKLSLVASLSTSGALSVRAASGKSQLSWTSIECSVSAENHGGGNCKRTKCIQNFEERPDGICRTAIMSRFAVSEGDCIYRRSKETDRKILSMIKCYLESYINAELDAETVRVDTVYDTRLGLLFVQVSALVYYPYNPDQLSQYKMFTELPLIIYDANICCEPQPLPTVCTDDSCLYGDLEVSLVKTMDIFRRSANELSEREKSVVVTKDSVTVCNSNLVQRVWSMDTRGIFYYCMHEPIYASQLDILRRAANVSCFGGDVGNRVFYGQKRRMCSNSYSRRSIIGLWLTIFVLFMVLLHI</sequence>
<dbReference type="InterPro" id="IPR001212">
    <property type="entry name" value="Somatomedin_B_dom"/>
</dbReference>
<evidence type="ECO:0000256" key="3">
    <source>
        <dbReference type="SAM" id="Phobius"/>
    </source>
</evidence>
<dbReference type="Proteomes" id="UP000762676">
    <property type="component" value="Unassembled WGS sequence"/>
</dbReference>
<dbReference type="EMBL" id="BMAT01010052">
    <property type="protein sequence ID" value="GFS19067.1"/>
    <property type="molecule type" value="Genomic_DNA"/>
</dbReference>
<feature type="domain" description="SMB" evidence="4">
    <location>
        <begin position="172"/>
        <end position="215"/>
    </location>
</feature>